<evidence type="ECO:0000313" key="1">
    <source>
        <dbReference type="EMBL" id="CAK1600072.1"/>
    </source>
</evidence>
<dbReference type="AlphaFoldDB" id="A0AAV1M0X0"/>
<proteinExistence type="predicted"/>
<dbReference type="Proteomes" id="UP001314205">
    <property type="component" value="Unassembled WGS sequence"/>
</dbReference>
<dbReference type="EMBL" id="CAVLGL010000115">
    <property type="protein sequence ID" value="CAK1600072.1"/>
    <property type="molecule type" value="Genomic_DNA"/>
</dbReference>
<gene>
    <name evidence="1" type="ORF">PARMNEM_LOCUS18875</name>
</gene>
<protein>
    <submittedName>
        <fullName evidence="1">Uncharacterized protein</fullName>
    </submittedName>
</protein>
<keyword evidence="2" id="KW-1185">Reference proteome</keyword>
<organism evidence="1 2">
    <name type="scientific">Parnassius mnemosyne</name>
    <name type="common">clouded apollo</name>
    <dbReference type="NCBI Taxonomy" id="213953"/>
    <lineage>
        <taxon>Eukaryota</taxon>
        <taxon>Metazoa</taxon>
        <taxon>Ecdysozoa</taxon>
        <taxon>Arthropoda</taxon>
        <taxon>Hexapoda</taxon>
        <taxon>Insecta</taxon>
        <taxon>Pterygota</taxon>
        <taxon>Neoptera</taxon>
        <taxon>Endopterygota</taxon>
        <taxon>Lepidoptera</taxon>
        <taxon>Glossata</taxon>
        <taxon>Ditrysia</taxon>
        <taxon>Papilionoidea</taxon>
        <taxon>Papilionidae</taxon>
        <taxon>Parnassiinae</taxon>
        <taxon>Parnassini</taxon>
        <taxon>Parnassius</taxon>
        <taxon>Driopa</taxon>
    </lineage>
</organism>
<comment type="caution">
    <text evidence="1">The sequence shown here is derived from an EMBL/GenBank/DDBJ whole genome shotgun (WGS) entry which is preliminary data.</text>
</comment>
<reference evidence="1 2" key="1">
    <citation type="submission" date="2023-11" db="EMBL/GenBank/DDBJ databases">
        <authorList>
            <person name="Hedman E."/>
            <person name="Englund M."/>
            <person name="Stromberg M."/>
            <person name="Nyberg Akerstrom W."/>
            <person name="Nylinder S."/>
            <person name="Jareborg N."/>
            <person name="Kallberg Y."/>
            <person name="Kronander E."/>
        </authorList>
    </citation>
    <scope>NUCLEOTIDE SEQUENCE [LARGE SCALE GENOMIC DNA]</scope>
</reference>
<evidence type="ECO:0000313" key="2">
    <source>
        <dbReference type="Proteomes" id="UP001314205"/>
    </source>
</evidence>
<dbReference type="PANTHER" id="PTHR45913:SF21">
    <property type="entry name" value="DUF4371 DOMAIN-CONTAINING PROTEIN"/>
    <property type="match status" value="1"/>
</dbReference>
<dbReference type="PANTHER" id="PTHR45913">
    <property type="entry name" value="EPM2A-INTERACTING PROTEIN 1"/>
    <property type="match status" value="1"/>
</dbReference>
<accession>A0AAV1M0X0</accession>
<sequence length="149" mass="17286">MSGVSSKFKRKISSEIRMFQNEWETDYFVVPNKNNAATCLICRENIILKKLQYFASFSSKSFDETFPPGSSLRNEKLSIFKRVLHQQQNVMSVALSQDSAVTKASYEICYILGKHMKPFSDAEIVKECFDNAANIFFDKFSNKRKYYLI</sequence>
<name>A0AAV1M0X0_9NEOP</name>